<comment type="caution">
    <text evidence="11">The sequence shown here is derived from an EMBL/GenBank/DDBJ whole genome shotgun (WGS) entry which is preliminary data.</text>
</comment>
<keyword evidence="4" id="KW-0479">Metal-binding</keyword>
<dbReference type="Proteomes" id="UP000325081">
    <property type="component" value="Unassembled WGS sequence"/>
</dbReference>
<keyword evidence="6" id="KW-0833">Ubl conjugation pathway</keyword>
<keyword evidence="3" id="KW-0808">Transferase</keyword>
<dbReference type="PANTHER" id="PTHR15710">
    <property type="entry name" value="E3 UBIQUITIN-PROTEIN LIGASE PRAJA"/>
    <property type="match status" value="1"/>
</dbReference>
<evidence type="ECO:0000256" key="1">
    <source>
        <dbReference type="ARBA" id="ARBA00000900"/>
    </source>
</evidence>
<protein>
    <recommendedName>
        <fullName evidence="2">RING-type E3 ubiquitin transferase</fullName>
        <ecNumber evidence="2">2.3.2.27</ecNumber>
    </recommendedName>
</protein>
<dbReference type="InterPro" id="IPR001841">
    <property type="entry name" value="Znf_RING"/>
</dbReference>
<dbReference type="AlphaFoldDB" id="A0A5A7QW52"/>
<feature type="compositionally biased region" description="Basic residues" evidence="9">
    <location>
        <begin position="107"/>
        <end position="117"/>
    </location>
</feature>
<dbReference type="GO" id="GO:0016567">
    <property type="term" value="P:protein ubiquitination"/>
    <property type="evidence" value="ECO:0007669"/>
    <property type="project" value="TreeGrafter"/>
</dbReference>
<feature type="region of interest" description="Disordered" evidence="9">
    <location>
        <begin position="266"/>
        <end position="296"/>
    </location>
</feature>
<name>A0A5A7QW52_STRAF</name>
<keyword evidence="12" id="KW-1185">Reference proteome</keyword>
<evidence type="ECO:0000256" key="3">
    <source>
        <dbReference type="ARBA" id="ARBA00022679"/>
    </source>
</evidence>
<keyword evidence="7" id="KW-0862">Zinc</keyword>
<evidence type="ECO:0000256" key="4">
    <source>
        <dbReference type="ARBA" id="ARBA00022723"/>
    </source>
</evidence>
<feature type="region of interest" description="Disordered" evidence="9">
    <location>
        <begin position="90"/>
        <end position="172"/>
    </location>
</feature>
<dbReference type="SMART" id="SM00184">
    <property type="entry name" value="RING"/>
    <property type="match status" value="1"/>
</dbReference>
<feature type="domain" description="RING-type" evidence="10">
    <location>
        <begin position="215"/>
        <end position="256"/>
    </location>
</feature>
<dbReference type="InterPro" id="IPR013083">
    <property type="entry name" value="Znf_RING/FYVE/PHD"/>
</dbReference>
<dbReference type="EC" id="2.3.2.27" evidence="2"/>
<feature type="compositionally biased region" description="Basic and acidic residues" evidence="9">
    <location>
        <begin position="267"/>
        <end position="279"/>
    </location>
</feature>
<keyword evidence="5 8" id="KW-0863">Zinc-finger</keyword>
<evidence type="ECO:0000256" key="5">
    <source>
        <dbReference type="ARBA" id="ARBA00022771"/>
    </source>
</evidence>
<evidence type="ECO:0000256" key="2">
    <source>
        <dbReference type="ARBA" id="ARBA00012483"/>
    </source>
</evidence>
<gene>
    <name evidence="11" type="ORF">STAS_26427</name>
</gene>
<proteinExistence type="predicted"/>
<dbReference type="GO" id="GO:0005737">
    <property type="term" value="C:cytoplasm"/>
    <property type="evidence" value="ECO:0007669"/>
    <property type="project" value="TreeGrafter"/>
</dbReference>
<dbReference type="InterPro" id="IPR039525">
    <property type="entry name" value="RNF126-like_zinc-ribbon"/>
</dbReference>
<organism evidence="11 12">
    <name type="scientific">Striga asiatica</name>
    <name type="common">Asiatic witchweed</name>
    <name type="synonym">Buchnera asiatica</name>
    <dbReference type="NCBI Taxonomy" id="4170"/>
    <lineage>
        <taxon>Eukaryota</taxon>
        <taxon>Viridiplantae</taxon>
        <taxon>Streptophyta</taxon>
        <taxon>Embryophyta</taxon>
        <taxon>Tracheophyta</taxon>
        <taxon>Spermatophyta</taxon>
        <taxon>Magnoliopsida</taxon>
        <taxon>eudicotyledons</taxon>
        <taxon>Gunneridae</taxon>
        <taxon>Pentapetalae</taxon>
        <taxon>asterids</taxon>
        <taxon>lamiids</taxon>
        <taxon>Lamiales</taxon>
        <taxon>Orobanchaceae</taxon>
        <taxon>Buchnereae</taxon>
        <taxon>Striga</taxon>
    </lineage>
</organism>
<evidence type="ECO:0000256" key="6">
    <source>
        <dbReference type="ARBA" id="ARBA00022786"/>
    </source>
</evidence>
<dbReference type="Pfam" id="PF14369">
    <property type="entry name" value="Zn_ribbon_19"/>
    <property type="match status" value="1"/>
</dbReference>
<evidence type="ECO:0000256" key="9">
    <source>
        <dbReference type="SAM" id="MobiDB-lite"/>
    </source>
</evidence>
<dbReference type="OrthoDB" id="8062037at2759"/>
<evidence type="ECO:0000313" key="11">
    <source>
        <dbReference type="EMBL" id="GER49196.1"/>
    </source>
</evidence>
<evidence type="ECO:0000256" key="7">
    <source>
        <dbReference type="ARBA" id="ARBA00022833"/>
    </source>
</evidence>
<dbReference type="PROSITE" id="PS50089">
    <property type="entry name" value="ZF_RING_2"/>
    <property type="match status" value="1"/>
</dbReference>
<comment type="catalytic activity">
    <reaction evidence="1">
        <text>S-ubiquitinyl-[E2 ubiquitin-conjugating enzyme]-L-cysteine + [acceptor protein]-L-lysine = [E2 ubiquitin-conjugating enzyme]-L-cysteine + N(6)-ubiquitinyl-[acceptor protein]-L-lysine.</text>
        <dbReference type="EC" id="2.3.2.27"/>
    </reaction>
</comment>
<dbReference type="EMBL" id="BKCP01008515">
    <property type="protein sequence ID" value="GER49196.1"/>
    <property type="molecule type" value="Genomic_DNA"/>
</dbReference>
<sequence length="296" mass="33453">MSWSPPRTRPNEARTFNRYWCYQCHRPVRIASRRPHENEPICPRCFGTFLNEIDPSNTRSIFEFTAFDPSPEARIFEALTLMIGLPPGLRNPPVDNDSNRGPNPAHNRAHRRSRRRSNPFYDDTDGWDSESGIFSRPRPRPETWVIIRRTGPNQPPGGSLGPPGPDYFDGPGLHELIEELTQNDRPGPPPASESAIEAISTVKISSTHLGPDPECPVCKEEFKVGTEARELPCKHIYHSECIVPWLRLHNTCPVCRHEVAAAAAGPRESREIRNDETRGPRRGLRQLANSLRPGEN</sequence>
<dbReference type="CDD" id="cd16667">
    <property type="entry name" value="RING-H2_RNF126-like"/>
    <property type="match status" value="1"/>
</dbReference>
<dbReference type="Gene3D" id="3.30.40.10">
    <property type="entry name" value="Zinc/RING finger domain, C3HC4 (zinc finger)"/>
    <property type="match status" value="1"/>
</dbReference>
<evidence type="ECO:0000259" key="10">
    <source>
        <dbReference type="PROSITE" id="PS50089"/>
    </source>
</evidence>
<dbReference type="GO" id="GO:0008270">
    <property type="term" value="F:zinc ion binding"/>
    <property type="evidence" value="ECO:0007669"/>
    <property type="project" value="UniProtKB-KW"/>
</dbReference>
<evidence type="ECO:0000313" key="12">
    <source>
        <dbReference type="Proteomes" id="UP000325081"/>
    </source>
</evidence>
<dbReference type="FunFam" id="3.30.40.10:FF:000022">
    <property type="entry name" value="E3 ubiquitin-protein ligase RING1-like"/>
    <property type="match status" value="1"/>
</dbReference>
<dbReference type="PANTHER" id="PTHR15710:SF18">
    <property type="entry name" value="RING-TYPE E3 UBIQUITIN TRANSFERASE"/>
    <property type="match status" value="1"/>
</dbReference>
<reference evidence="12" key="1">
    <citation type="journal article" date="2019" name="Curr. Biol.">
        <title>Genome Sequence of Striga asiatica Provides Insight into the Evolution of Plant Parasitism.</title>
        <authorList>
            <person name="Yoshida S."/>
            <person name="Kim S."/>
            <person name="Wafula E.K."/>
            <person name="Tanskanen J."/>
            <person name="Kim Y.M."/>
            <person name="Honaas L."/>
            <person name="Yang Z."/>
            <person name="Spallek T."/>
            <person name="Conn C.E."/>
            <person name="Ichihashi Y."/>
            <person name="Cheong K."/>
            <person name="Cui S."/>
            <person name="Der J.P."/>
            <person name="Gundlach H."/>
            <person name="Jiao Y."/>
            <person name="Hori C."/>
            <person name="Ishida J.K."/>
            <person name="Kasahara H."/>
            <person name="Kiba T."/>
            <person name="Kim M.S."/>
            <person name="Koo N."/>
            <person name="Laohavisit A."/>
            <person name="Lee Y.H."/>
            <person name="Lumba S."/>
            <person name="McCourt P."/>
            <person name="Mortimer J.C."/>
            <person name="Mutuku J.M."/>
            <person name="Nomura T."/>
            <person name="Sasaki-Sekimoto Y."/>
            <person name="Seto Y."/>
            <person name="Wang Y."/>
            <person name="Wakatake T."/>
            <person name="Sakakibara H."/>
            <person name="Demura T."/>
            <person name="Yamaguchi S."/>
            <person name="Yoneyama K."/>
            <person name="Manabe R.I."/>
            <person name="Nelson D.C."/>
            <person name="Schulman A.H."/>
            <person name="Timko M.P."/>
            <person name="dePamphilis C.W."/>
            <person name="Choi D."/>
            <person name="Shirasu K."/>
        </authorList>
    </citation>
    <scope>NUCLEOTIDE SEQUENCE [LARGE SCALE GENOMIC DNA]</scope>
    <source>
        <strain evidence="12">cv. UVA1</strain>
    </source>
</reference>
<dbReference type="GO" id="GO:0061630">
    <property type="term" value="F:ubiquitin protein ligase activity"/>
    <property type="evidence" value="ECO:0007669"/>
    <property type="project" value="UniProtKB-EC"/>
</dbReference>
<dbReference type="SUPFAM" id="SSF57850">
    <property type="entry name" value="RING/U-box"/>
    <property type="match status" value="1"/>
</dbReference>
<accession>A0A5A7QW52</accession>
<dbReference type="Pfam" id="PF13639">
    <property type="entry name" value="zf-RING_2"/>
    <property type="match status" value="1"/>
</dbReference>
<evidence type="ECO:0000256" key="8">
    <source>
        <dbReference type="PROSITE-ProRule" id="PRU00175"/>
    </source>
</evidence>